<dbReference type="EMBL" id="FOGI01000005">
    <property type="protein sequence ID" value="SER79241.1"/>
    <property type="molecule type" value="Genomic_DNA"/>
</dbReference>
<dbReference type="InterPro" id="IPR016167">
    <property type="entry name" value="FAD-bd_PCMH_sub1"/>
</dbReference>
<dbReference type="InterPro" id="IPR016166">
    <property type="entry name" value="FAD-bd_PCMH"/>
</dbReference>
<sequence>MLSRRAFLRAAGVGVAATAVSCSGSGQQGGAPSPTTTSTPIAPTSVRPAAVPPDFDGLRKRLGGGLLQASDKGYDLARRSFNPAYDKRTPAAVALCTTSDHVQACVALARNSYLPIAARSGGHSYAGYSAPDGGLIVDLRGMSVVDVRPDGTAVIGAGARLIDVYTALAAAGRCLPAGSCPTVGIAGLTLGGGLGVLTRKYGLTCDRLLSAQVITADSVVRTATPNNEQDLYWALRGGGGGNFGIATSFTFSTEPAPSVTVFQLGFADGAAAVVGAWQQWTAKAPDELWSTVVVTGGRTPTARLTGCFIGPQSGLTPLLEQFTAAAGKPSTRLVQQKSYLDAMRFFAGCAQRAECGTETSPRATFAASSRILSEPVADPAALVDLLDDRTDMDLLLDSLGGAVSRVDPAATAFPHRKALGTIQIYQKTTVDKREEAARSVAQVRDALGRIGARGGYVNYIETAMPDWGTAYYGPNLSRLDSVARRYDPDAVFSFAQSIHRA</sequence>
<keyword evidence="9" id="KW-1185">Reference proteome</keyword>
<dbReference type="PROSITE" id="PS51318">
    <property type="entry name" value="TAT"/>
    <property type="match status" value="1"/>
</dbReference>
<gene>
    <name evidence="8" type="ORF">SAMN04487818_105242</name>
</gene>
<feature type="compositionally biased region" description="Low complexity" evidence="6">
    <location>
        <begin position="22"/>
        <end position="45"/>
    </location>
</feature>
<dbReference type="Proteomes" id="UP000199051">
    <property type="component" value="Unassembled WGS sequence"/>
</dbReference>
<dbReference type="InterPro" id="IPR036318">
    <property type="entry name" value="FAD-bd_PCMH-like_sf"/>
</dbReference>
<evidence type="ECO:0000256" key="6">
    <source>
        <dbReference type="SAM" id="MobiDB-lite"/>
    </source>
</evidence>
<evidence type="ECO:0000313" key="9">
    <source>
        <dbReference type="Proteomes" id="UP000199051"/>
    </source>
</evidence>
<dbReference type="PANTHER" id="PTHR42973:SF39">
    <property type="entry name" value="FAD-BINDING PCMH-TYPE DOMAIN-CONTAINING PROTEIN"/>
    <property type="match status" value="1"/>
</dbReference>
<evidence type="ECO:0000256" key="5">
    <source>
        <dbReference type="ARBA" id="ARBA00023002"/>
    </source>
</evidence>
<feature type="domain" description="FAD-binding PCMH-type" evidence="7">
    <location>
        <begin position="86"/>
        <end position="256"/>
    </location>
</feature>
<accession>A0A1H9S2L7</accession>
<dbReference type="GO" id="GO:0071949">
    <property type="term" value="F:FAD binding"/>
    <property type="evidence" value="ECO:0007669"/>
    <property type="project" value="InterPro"/>
</dbReference>
<dbReference type="PANTHER" id="PTHR42973">
    <property type="entry name" value="BINDING OXIDOREDUCTASE, PUTATIVE (AFU_ORTHOLOGUE AFUA_1G17690)-RELATED"/>
    <property type="match status" value="1"/>
</dbReference>
<reference evidence="9" key="1">
    <citation type="submission" date="2016-10" db="EMBL/GenBank/DDBJ databases">
        <authorList>
            <person name="Varghese N."/>
            <person name="Submissions S."/>
        </authorList>
    </citation>
    <scope>NUCLEOTIDE SEQUENCE [LARGE SCALE GENOMIC DNA]</scope>
    <source>
        <strain evidence="9">DSM 44260</strain>
    </source>
</reference>
<comment type="similarity">
    <text evidence="2">Belongs to the oxygen-dependent FAD-linked oxidoreductase family.</text>
</comment>
<evidence type="ECO:0000256" key="2">
    <source>
        <dbReference type="ARBA" id="ARBA00005466"/>
    </source>
</evidence>
<dbReference type="PROSITE" id="PS51387">
    <property type="entry name" value="FAD_PCMH"/>
    <property type="match status" value="1"/>
</dbReference>
<dbReference type="PROSITE" id="PS51257">
    <property type="entry name" value="PROKAR_LIPOPROTEIN"/>
    <property type="match status" value="1"/>
</dbReference>
<proteinExistence type="inferred from homology"/>
<dbReference type="Pfam" id="PF08031">
    <property type="entry name" value="BBE"/>
    <property type="match status" value="1"/>
</dbReference>
<dbReference type="InterPro" id="IPR006094">
    <property type="entry name" value="Oxid_FAD_bind_N"/>
</dbReference>
<keyword evidence="3" id="KW-0285">Flavoprotein</keyword>
<evidence type="ECO:0000256" key="3">
    <source>
        <dbReference type="ARBA" id="ARBA00022630"/>
    </source>
</evidence>
<dbReference type="InterPro" id="IPR012951">
    <property type="entry name" value="BBE"/>
</dbReference>
<dbReference type="Gene3D" id="3.40.462.20">
    <property type="match status" value="1"/>
</dbReference>
<comment type="cofactor">
    <cofactor evidence="1">
        <name>FAD</name>
        <dbReference type="ChEBI" id="CHEBI:57692"/>
    </cofactor>
</comment>
<dbReference type="GO" id="GO:0016491">
    <property type="term" value="F:oxidoreductase activity"/>
    <property type="evidence" value="ECO:0007669"/>
    <property type="project" value="UniProtKB-KW"/>
</dbReference>
<dbReference type="Pfam" id="PF01565">
    <property type="entry name" value="FAD_binding_4"/>
    <property type="match status" value="1"/>
</dbReference>
<feature type="region of interest" description="Disordered" evidence="6">
    <location>
        <begin position="22"/>
        <end position="50"/>
    </location>
</feature>
<dbReference type="AlphaFoldDB" id="A0A1H9S2L7"/>
<protein>
    <submittedName>
        <fullName evidence="8">FAD/FMN-containing dehydrogenase</fullName>
    </submittedName>
</protein>
<keyword evidence="4" id="KW-0274">FAD</keyword>
<dbReference type="InterPro" id="IPR050416">
    <property type="entry name" value="FAD-linked_Oxidoreductase"/>
</dbReference>
<evidence type="ECO:0000313" key="8">
    <source>
        <dbReference type="EMBL" id="SER79241.1"/>
    </source>
</evidence>
<dbReference type="Gene3D" id="3.30.465.10">
    <property type="match status" value="1"/>
</dbReference>
<keyword evidence="5" id="KW-0560">Oxidoreductase</keyword>
<dbReference type="STRING" id="155974.SAMN04487818_105242"/>
<evidence type="ECO:0000256" key="1">
    <source>
        <dbReference type="ARBA" id="ARBA00001974"/>
    </source>
</evidence>
<evidence type="ECO:0000256" key="4">
    <source>
        <dbReference type="ARBA" id="ARBA00022827"/>
    </source>
</evidence>
<dbReference type="InterPro" id="IPR016169">
    <property type="entry name" value="FAD-bd_PCMH_sub2"/>
</dbReference>
<organism evidence="8 9">
    <name type="scientific">Actinokineospora terrae</name>
    <dbReference type="NCBI Taxonomy" id="155974"/>
    <lineage>
        <taxon>Bacteria</taxon>
        <taxon>Bacillati</taxon>
        <taxon>Actinomycetota</taxon>
        <taxon>Actinomycetes</taxon>
        <taxon>Pseudonocardiales</taxon>
        <taxon>Pseudonocardiaceae</taxon>
        <taxon>Actinokineospora</taxon>
    </lineage>
</organism>
<dbReference type="InterPro" id="IPR006311">
    <property type="entry name" value="TAT_signal"/>
</dbReference>
<dbReference type="SUPFAM" id="SSF56176">
    <property type="entry name" value="FAD-binding/transporter-associated domain-like"/>
    <property type="match status" value="1"/>
</dbReference>
<name>A0A1H9S2L7_9PSEU</name>
<dbReference type="Gene3D" id="3.30.43.10">
    <property type="entry name" value="Uridine Diphospho-n-acetylenolpyruvylglucosamine Reductase, domain 2"/>
    <property type="match status" value="1"/>
</dbReference>
<evidence type="ECO:0000259" key="7">
    <source>
        <dbReference type="PROSITE" id="PS51387"/>
    </source>
</evidence>